<evidence type="ECO:0000313" key="2">
    <source>
        <dbReference type="WBParaSite" id="JU765_v2.g4097.t1"/>
    </source>
</evidence>
<accession>A0AC34R7Q6</accession>
<dbReference type="WBParaSite" id="JU765_v2.g4097.t1">
    <property type="protein sequence ID" value="JU765_v2.g4097.t1"/>
    <property type="gene ID" value="JU765_v2.g4097"/>
</dbReference>
<name>A0AC34R7Q6_9BILA</name>
<sequence>LLWRSDDNIQRKGFNLTYSFVHFHADDDPGCGFSSHAKIGEIMSPNFPKDYPNSANCVWNLVVPFGYDIKLTITSMDIQNSHNCEKDSLQISQEHLSRALTPLYDYYFYFEHEEKLKTLCGNDDQPPIVTSSNRARINFTTDATVSGRGFKLKWEAICGTTLTLTHGVITSPHYPDFYPNDNVECNYLIFPIMPDNSRPIITLRVLDFNLESFSGGFRTIDTEANITQPC</sequence>
<evidence type="ECO:0000313" key="1">
    <source>
        <dbReference type="Proteomes" id="UP000887576"/>
    </source>
</evidence>
<dbReference type="Proteomes" id="UP000887576">
    <property type="component" value="Unplaced"/>
</dbReference>
<reference evidence="2" key="1">
    <citation type="submission" date="2022-11" db="UniProtKB">
        <authorList>
            <consortium name="WormBaseParasite"/>
        </authorList>
    </citation>
    <scope>IDENTIFICATION</scope>
</reference>
<organism evidence="1 2">
    <name type="scientific">Panagrolaimus sp. JU765</name>
    <dbReference type="NCBI Taxonomy" id="591449"/>
    <lineage>
        <taxon>Eukaryota</taxon>
        <taxon>Metazoa</taxon>
        <taxon>Ecdysozoa</taxon>
        <taxon>Nematoda</taxon>
        <taxon>Chromadorea</taxon>
        <taxon>Rhabditida</taxon>
        <taxon>Tylenchina</taxon>
        <taxon>Panagrolaimomorpha</taxon>
        <taxon>Panagrolaimoidea</taxon>
        <taxon>Panagrolaimidae</taxon>
        <taxon>Panagrolaimus</taxon>
    </lineage>
</organism>
<protein>
    <submittedName>
        <fullName evidence="2">CUB domain-containing protein</fullName>
    </submittedName>
</protein>
<proteinExistence type="predicted"/>